<dbReference type="GO" id="GO:0005524">
    <property type="term" value="F:ATP binding"/>
    <property type="evidence" value="ECO:0007669"/>
    <property type="project" value="UniProtKB-KW"/>
</dbReference>
<dbReference type="OrthoDB" id="159434at2"/>
<dbReference type="InterPro" id="IPR036890">
    <property type="entry name" value="HATPase_C_sf"/>
</dbReference>
<dbReference type="Pfam" id="PF13581">
    <property type="entry name" value="HATPase_c_2"/>
    <property type="match status" value="1"/>
</dbReference>
<feature type="domain" description="Histidine kinase/HSP90-like ATPase" evidence="1">
    <location>
        <begin position="18"/>
        <end position="133"/>
    </location>
</feature>
<dbReference type="CDD" id="cd16936">
    <property type="entry name" value="HATPase_RsbW-like"/>
    <property type="match status" value="1"/>
</dbReference>
<reference evidence="2 3" key="1">
    <citation type="journal article" date="2019" name="Environ. Microbiol.">
        <title>Species interactions and distinct microbial communities in high Arctic permafrost affected cryosols are associated with the CH4 and CO2 gas fluxes.</title>
        <authorList>
            <person name="Altshuler I."/>
            <person name="Hamel J."/>
            <person name="Turney S."/>
            <person name="Magnuson E."/>
            <person name="Levesque R."/>
            <person name="Greer C."/>
            <person name="Whyte L.G."/>
        </authorList>
    </citation>
    <scope>NUCLEOTIDE SEQUENCE [LARGE SCALE GENOMIC DNA]</scope>
    <source>
        <strain evidence="2 3">S5.20</strain>
    </source>
</reference>
<sequence>MTATDPERLRVLETIIGPETLEDIQRLLDDLWSACDIPELVQIHTDLAAGEIGANIVEHAANGSPVRLRMEVQMSSEALRIHFTDDGRPAPVDLSRVTMPAAMSERGRGLAIAIRVLDQLSYQRDSEGNHWTLVHRLDS</sequence>
<protein>
    <submittedName>
        <fullName evidence="2">ATP-binding protein</fullName>
    </submittedName>
</protein>
<organism evidence="2 3">
    <name type="scientific">Mycolicibacterium hodleri</name>
    <dbReference type="NCBI Taxonomy" id="49897"/>
    <lineage>
        <taxon>Bacteria</taxon>
        <taxon>Bacillati</taxon>
        <taxon>Actinomycetota</taxon>
        <taxon>Actinomycetes</taxon>
        <taxon>Mycobacteriales</taxon>
        <taxon>Mycobacteriaceae</taxon>
        <taxon>Mycolicibacterium</taxon>
    </lineage>
</organism>
<gene>
    <name evidence="2" type="ORF">EAH80_04785</name>
</gene>
<dbReference type="AlphaFoldDB" id="A0A502EI52"/>
<name>A0A502EI52_9MYCO</name>
<evidence type="ECO:0000259" key="1">
    <source>
        <dbReference type="Pfam" id="PF13581"/>
    </source>
</evidence>
<dbReference type="Gene3D" id="3.30.565.10">
    <property type="entry name" value="Histidine kinase-like ATPase, C-terminal domain"/>
    <property type="match status" value="1"/>
</dbReference>
<keyword evidence="2" id="KW-0547">Nucleotide-binding</keyword>
<proteinExistence type="predicted"/>
<evidence type="ECO:0000313" key="3">
    <source>
        <dbReference type="Proteomes" id="UP000320095"/>
    </source>
</evidence>
<comment type="caution">
    <text evidence="2">The sequence shown here is derived from an EMBL/GenBank/DDBJ whole genome shotgun (WGS) entry which is preliminary data.</text>
</comment>
<dbReference type="Proteomes" id="UP000320095">
    <property type="component" value="Unassembled WGS sequence"/>
</dbReference>
<keyword evidence="2" id="KW-0067">ATP-binding</keyword>
<keyword evidence="3" id="KW-1185">Reference proteome</keyword>
<dbReference type="InterPro" id="IPR003594">
    <property type="entry name" value="HATPase_dom"/>
</dbReference>
<dbReference type="SUPFAM" id="SSF55874">
    <property type="entry name" value="ATPase domain of HSP90 chaperone/DNA topoisomerase II/histidine kinase"/>
    <property type="match status" value="1"/>
</dbReference>
<dbReference type="EMBL" id="RCZG01000001">
    <property type="protein sequence ID" value="TPG37157.1"/>
    <property type="molecule type" value="Genomic_DNA"/>
</dbReference>
<dbReference type="RefSeq" id="WP_140688322.1">
    <property type="nucleotide sequence ID" value="NZ_RCZG01000001.1"/>
</dbReference>
<accession>A0A502EI52</accession>
<evidence type="ECO:0000313" key="2">
    <source>
        <dbReference type="EMBL" id="TPG37157.1"/>
    </source>
</evidence>